<dbReference type="PANTHER" id="PTHR32309:SF13">
    <property type="entry name" value="FERRIC ENTEROBACTIN TRANSPORT PROTEIN FEPE"/>
    <property type="match status" value="1"/>
</dbReference>
<evidence type="ECO:0000256" key="2">
    <source>
        <dbReference type="SAM" id="Phobius"/>
    </source>
</evidence>
<dbReference type="GO" id="GO:0005886">
    <property type="term" value="C:plasma membrane"/>
    <property type="evidence" value="ECO:0007669"/>
    <property type="project" value="TreeGrafter"/>
</dbReference>
<dbReference type="EMBL" id="CP093313">
    <property type="protein sequence ID" value="UWZ82889.1"/>
    <property type="molecule type" value="Genomic_DNA"/>
</dbReference>
<gene>
    <name evidence="7" type="ORF">MOP44_20250</name>
</gene>
<feature type="region of interest" description="Disordered" evidence="1">
    <location>
        <begin position="491"/>
        <end position="513"/>
    </location>
</feature>
<dbReference type="InterPro" id="IPR050445">
    <property type="entry name" value="Bact_polysacc_biosynth/exp"/>
</dbReference>
<evidence type="ECO:0000259" key="3">
    <source>
        <dbReference type="Pfam" id="PF02563"/>
    </source>
</evidence>
<dbReference type="RefSeq" id="WP_260792223.1">
    <property type="nucleotide sequence ID" value="NZ_CP093313.1"/>
</dbReference>
<feature type="transmembrane region" description="Helical" evidence="2">
    <location>
        <begin position="455"/>
        <end position="473"/>
    </location>
</feature>
<feature type="domain" description="SLBB" evidence="6">
    <location>
        <begin position="604"/>
        <end position="682"/>
    </location>
</feature>
<dbReference type="KEGG" id="orp:MOP44_20250"/>
<feature type="transmembrane region" description="Helical" evidence="2">
    <location>
        <begin position="423"/>
        <end position="443"/>
    </location>
</feature>
<reference evidence="7" key="1">
    <citation type="submission" date="2021-04" db="EMBL/GenBank/DDBJ databases">
        <title>Phylogenetic analysis of Acidobacteriaceae.</title>
        <authorList>
            <person name="Qiu L."/>
            <person name="Zhang Q."/>
        </authorList>
    </citation>
    <scope>NUCLEOTIDE SEQUENCE</scope>
    <source>
        <strain evidence="7">DSM 25168</strain>
    </source>
</reference>
<dbReference type="InterPro" id="IPR032807">
    <property type="entry name" value="GNVR"/>
</dbReference>
<keyword evidence="2" id="KW-0472">Membrane</keyword>
<dbReference type="InterPro" id="IPR019554">
    <property type="entry name" value="Soluble_ligand-bd"/>
</dbReference>
<name>A0A9J7BKB6_9BACT</name>
<dbReference type="Proteomes" id="UP001059380">
    <property type="component" value="Chromosome"/>
</dbReference>
<dbReference type="PANTHER" id="PTHR32309">
    <property type="entry name" value="TYROSINE-PROTEIN KINASE"/>
    <property type="match status" value="1"/>
</dbReference>
<dbReference type="InterPro" id="IPR054765">
    <property type="entry name" value="SLBB_dom"/>
</dbReference>
<evidence type="ECO:0000259" key="5">
    <source>
        <dbReference type="Pfam" id="PF13807"/>
    </source>
</evidence>
<evidence type="ECO:0000313" key="8">
    <source>
        <dbReference type="Proteomes" id="UP001059380"/>
    </source>
</evidence>
<keyword evidence="2" id="KW-1133">Transmembrane helix</keyword>
<accession>A0A9J7BKB6</accession>
<keyword evidence="2" id="KW-0812">Transmembrane</keyword>
<evidence type="ECO:0000259" key="4">
    <source>
        <dbReference type="Pfam" id="PF10531"/>
    </source>
</evidence>
<feature type="domain" description="Tyrosine-protein kinase G-rich" evidence="5">
    <location>
        <begin position="374"/>
        <end position="444"/>
    </location>
</feature>
<dbReference type="Pfam" id="PF22461">
    <property type="entry name" value="SLBB_2"/>
    <property type="match status" value="1"/>
</dbReference>
<feature type="domain" description="Soluble ligand binding" evidence="4">
    <location>
        <begin position="688"/>
        <end position="734"/>
    </location>
</feature>
<dbReference type="AlphaFoldDB" id="A0A9J7BKB6"/>
<evidence type="ECO:0000259" key="6">
    <source>
        <dbReference type="Pfam" id="PF22461"/>
    </source>
</evidence>
<evidence type="ECO:0000313" key="7">
    <source>
        <dbReference type="EMBL" id="UWZ82889.1"/>
    </source>
</evidence>
<dbReference type="Pfam" id="PF13807">
    <property type="entry name" value="GNVR"/>
    <property type="match status" value="1"/>
</dbReference>
<protein>
    <submittedName>
        <fullName evidence="7">SLBB domain-containing protein</fullName>
    </submittedName>
</protein>
<evidence type="ECO:0000256" key="1">
    <source>
        <dbReference type="SAM" id="MobiDB-lite"/>
    </source>
</evidence>
<organism evidence="7 8">
    <name type="scientific">Occallatibacter riparius</name>
    <dbReference type="NCBI Taxonomy" id="1002689"/>
    <lineage>
        <taxon>Bacteria</taxon>
        <taxon>Pseudomonadati</taxon>
        <taxon>Acidobacteriota</taxon>
        <taxon>Terriglobia</taxon>
        <taxon>Terriglobales</taxon>
        <taxon>Acidobacteriaceae</taxon>
        <taxon>Occallatibacter</taxon>
    </lineage>
</organism>
<dbReference type="InterPro" id="IPR003715">
    <property type="entry name" value="Poly_export_N"/>
</dbReference>
<feature type="domain" description="Polysaccharide export protein N-terminal" evidence="3">
    <location>
        <begin position="529"/>
        <end position="597"/>
    </location>
</feature>
<sequence>MRRLLDHWRLFSSVLGSLLLLCLLYCLFAPKQYEAKTRLALRIGPVSALNLDTADTPHPNSLAAGEIQLETLANVLRSDELAWRVILEKKLYESPGFVGVLPPRFSPFHADSPSPDARAWLLERFQNALHVRTVPRTMLFELRFQSRDPNLSAGVLNALVRAYQSEETETRILATTQATGWLNTQLQDLKAKADRDEQRLADFQNQHGLLIAPDTPGNSQSGGRHVTALLEVDELGRDLVAATSERILREAEYRAAMQGDPELVLASDPRLQNDNGGLSVSALRQIRQRRGDLEQERAQLSAEHGPNFPRVVEIRQQLDDLDRQQQAEDAKLRDRFRSAFQTASDREQLVRSNLAQRTGEGQQVVAAAAQYEGMRREAEASRELYVRMLGKVEEAGLAAGVHVPELWVIDPAHPPAKPSAPDLPLYMAITFFAGLWIATGAVYLVRIVQSSRMRYLLAALLLASVALTLSAQAPTPSTSGLPTGVVKIPAAKDTKNYPNPKEAPPVWTGTDSASTSPAAGSLAPLAGPIVPGEQLEITEYHTPEFHSSVRVAADGTVMLPMIGEIHLAGLDESEAARVIADTLIGKGMLLHPQVTVQTTAYVGQDVTILGEVGRPGVYPFAAHHRLLDLISAASGLNVTAGGLVDITHRDHPDSPEMITLDFSQSGSERQNPELLPGDLVHVSRAGLVYVVGDVNRPGGFTLDPAQRTTVLQALSLAWGPSQNASLSKALLIHAKDDGRTVTTLDLKRMLRGQDPDLPVNERDILFVPDSTAKNLWNRTMESAIQSAVGVSIYAGMVYSQRF</sequence>
<keyword evidence="8" id="KW-1185">Reference proteome</keyword>
<dbReference type="Pfam" id="PF10531">
    <property type="entry name" value="SLBB"/>
    <property type="match status" value="1"/>
</dbReference>
<dbReference type="Pfam" id="PF02563">
    <property type="entry name" value="Poly_export"/>
    <property type="match status" value="1"/>
</dbReference>
<proteinExistence type="predicted"/>
<dbReference type="Gene3D" id="3.10.560.10">
    <property type="entry name" value="Outer membrane lipoprotein wza domain like"/>
    <property type="match status" value="2"/>
</dbReference>
<dbReference type="GO" id="GO:0004713">
    <property type="term" value="F:protein tyrosine kinase activity"/>
    <property type="evidence" value="ECO:0007669"/>
    <property type="project" value="TreeGrafter"/>
</dbReference>